<evidence type="ECO:0000256" key="1">
    <source>
        <dbReference type="ARBA" id="ARBA00004604"/>
    </source>
</evidence>
<evidence type="ECO:0000256" key="11">
    <source>
        <dbReference type="ARBA" id="ARBA00047768"/>
    </source>
</evidence>
<dbReference type="InterPro" id="IPR014724">
    <property type="entry name" value="RNA_pol_RPB2_OB-fold"/>
</dbReference>
<dbReference type="EMBL" id="CAHR02000249">
    <property type="protein sequence ID" value="CCG84483.1"/>
    <property type="molecule type" value="Genomic_DNA"/>
</dbReference>
<evidence type="ECO:0000256" key="10">
    <source>
        <dbReference type="ARBA" id="ARBA00023242"/>
    </source>
</evidence>
<comment type="function">
    <text evidence="13">DNA-dependent RNA polymerase catalyzes the transcription of DNA into RNA using the four ribonucleoside triphosphates as substrates.</text>
</comment>
<dbReference type="FunFam" id="2.40.270.10:FF:000006">
    <property type="entry name" value="DNA-directed RNA polymerase subunit beta"/>
    <property type="match status" value="1"/>
</dbReference>
<evidence type="ECO:0000256" key="9">
    <source>
        <dbReference type="ARBA" id="ARBA00023163"/>
    </source>
</evidence>
<dbReference type="Pfam" id="PF04565">
    <property type="entry name" value="RNA_pol_Rpb2_3"/>
    <property type="match status" value="1"/>
</dbReference>
<dbReference type="EC" id="2.7.7.6" evidence="13"/>
<dbReference type="InterPro" id="IPR007645">
    <property type="entry name" value="RNA_pol_Rpb2_3"/>
</dbReference>
<comment type="catalytic activity">
    <reaction evidence="11">
        <text>RNA(n) + a ribonucleoside 5'-triphosphate = RNA(n+1) + diphosphate</text>
        <dbReference type="Rhea" id="RHEA:21248"/>
        <dbReference type="Rhea" id="RHEA-COMP:14527"/>
        <dbReference type="Rhea" id="RHEA-COMP:17342"/>
        <dbReference type="ChEBI" id="CHEBI:33019"/>
        <dbReference type="ChEBI" id="CHEBI:61557"/>
        <dbReference type="ChEBI" id="CHEBI:140395"/>
        <dbReference type="EC" id="2.7.7.6"/>
    </reaction>
    <physiologicalReaction direction="left-to-right" evidence="11">
        <dbReference type="Rhea" id="RHEA:21249"/>
    </physiologicalReaction>
</comment>
<evidence type="ECO:0000259" key="18">
    <source>
        <dbReference type="Pfam" id="PF04565"/>
    </source>
</evidence>
<evidence type="ECO:0000256" key="6">
    <source>
        <dbReference type="ARBA" id="ARBA00022723"/>
    </source>
</evidence>
<dbReference type="InterPro" id="IPR009674">
    <property type="entry name" value="Rpa2_dom_4"/>
</dbReference>
<dbReference type="FunFam" id="2.40.270.10:FF:000011">
    <property type="entry name" value="DNA-directed RNA polymerase subunit beta"/>
    <property type="match status" value="1"/>
</dbReference>
<dbReference type="Pfam" id="PF04561">
    <property type="entry name" value="RNA_pol_Rpb2_2"/>
    <property type="match status" value="1"/>
</dbReference>
<evidence type="ECO:0000313" key="20">
    <source>
        <dbReference type="EMBL" id="CCG84483.1"/>
    </source>
</evidence>
<dbReference type="PROSITE" id="PS01166">
    <property type="entry name" value="RNA_POL_BETA"/>
    <property type="match status" value="1"/>
</dbReference>
<evidence type="ECO:0000259" key="19">
    <source>
        <dbReference type="Pfam" id="PF06883"/>
    </source>
</evidence>
<evidence type="ECO:0000256" key="13">
    <source>
        <dbReference type="RuleBase" id="RU363031"/>
    </source>
</evidence>
<keyword evidence="10" id="KW-0539">Nucleus</keyword>
<dbReference type="Pfam" id="PF04560">
    <property type="entry name" value="RNA_pol_Rpb2_7"/>
    <property type="match status" value="1"/>
</dbReference>
<evidence type="ECO:0000313" key="21">
    <source>
        <dbReference type="Proteomes" id="UP000013776"/>
    </source>
</evidence>
<proteinExistence type="inferred from homology"/>
<dbReference type="FunFam" id="3.90.1100.10:FF:000008">
    <property type="entry name" value="DNA-directed RNA polymerase subunit beta"/>
    <property type="match status" value="1"/>
</dbReference>
<feature type="domain" description="RNA polymerase beta subunit protrusion" evidence="17">
    <location>
        <begin position="40"/>
        <end position="425"/>
    </location>
</feature>
<evidence type="ECO:0000259" key="16">
    <source>
        <dbReference type="Pfam" id="PF04561"/>
    </source>
</evidence>
<feature type="domain" description="DNA-directed RNA polymerase I subunit RPA2" evidence="19">
    <location>
        <begin position="585"/>
        <end position="659"/>
    </location>
</feature>
<organism evidence="20 21">
    <name type="scientific">Taphrina deformans (strain PYCC 5710 / ATCC 11124 / CBS 356.35 / IMI 108563 / JCM 9778 / NBRC 8474)</name>
    <name type="common">Peach leaf curl fungus</name>
    <name type="synonym">Lalaria deformans</name>
    <dbReference type="NCBI Taxonomy" id="1097556"/>
    <lineage>
        <taxon>Eukaryota</taxon>
        <taxon>Fungi</taxon>
        <taxon>Dikarya</taxon>
        <taxon>Ascomycota</taxon>
        <taxon>Taphrinomycotina</taxon>
        <taxon>Taphrinomycetes</taxon>
        <taxon>Taphrinales</taxon>
        <taxon>Taphrinaceae</taxon>
        <taxon>Taphrina</taxon>
    </lineage>
</organism>
<dbReference type="GO" id="GO:0008270">
    <property type="term" value="F:zinc ion binding"/>
    <property type="evidence" value="ECO:0007669"/>
    <property type="project" value="UniProtKB-KW"/>
</dbReference>
<dbReference type="FunFam" id="2.40.50.150:FF:000004">
    <property type="entry name" value="DNA-directed RNA polymerase subunit beta"/>
    <property type="match status" value="1"/>
</dbReference>
<keyword evidence="6" id="KW-0479">Metal-binding</keyword>
<comment type="caution">
    <text evidence="20">The sequence shown here is derived from an EMBL/GenBank/DDBJ whole genome shotgun (WGS) entry which is preliminary data.</text>
</comment>
<keyword evidence="9 13" id="KW-0804">Transcription</keyword>
<reference evidence="20 21" key="1">
    <citation type="journal article" date="2013" name="MBio">
        <title>Genome sequencing of the plant pathogen Taphrina deformans, the causal agent of peach leaf curl.</title>
        <authorList>
            <person name="Cisse O.H."/>
            <person name="Almeida J.M.G.C.F."/>
            <person name="Fonseca A."/>
            <person name="Kumar A.A."/>
            <person name="Salojaervi J."/>
            <person name="Overmyer K."/>
            <person name="Hauser P.M."/>
            <person name="Pagni M."/>
        </authorList>
    </citation>
    <scope>NUCLEOTIDE SEQUENCE [LARGE SCALE GENOMIC DNA]</scope>
    <source>
        <strain evidence="21">PYCC 5710 / ATCC 11124 / CBS 356.35 / IMI 108563 / JCM 9778 / NBRC 8474</strain>
    </source>
</reference>
<keyword evidence="4 13" id="KW-0808">Transferase</keyword>
<dbReference type="Gene3D" id="2.40.50.150">
    <property type="match status" value="1"/>
</dbReference>
<protein>
    <recommendedName>
        <fullName evidence="13">DNA-directed RNA polymerase subunit beta</fullName>
        <ecNumber evidence="13">2.7.7.6</ecNumber>
    </recommendedName>
</protein>
<dbReference type="FunFam" id="3.90.1110.10:FF:000007">
    <property type="entry name" value="DNA-directed RNA polymerase subunit beta"/>
    <property type="match status" value="1"/>
</dbReference>
<dbReference type="FunFam" id="3.90.1100.10:FF:000016">
    <property type="entry name" value="DNA-directed RNA polymerase subunit beta"/>
    <property type="match status" value="1"/>
</dbReference>
<dbReference type="GO" id="GO:0003899">
    <property type="term" value="F:DNA-directed RNA polymerase activity"/>
    <property type="evidence" value="ECO:0007669"/>
    <property type="project" value="UniProtKB-EC"/>
</dbReference>
<feature type="domain" description="RNA polymerase Rpb2" evidence="18">
    <location>
        <begin position="475"/>
        <end position="540"/>
    </location>
</feature>
<dbReference type="InterPro" id="IPR007644">
    <property type="entry name" value="RNA_pol_bsu_protrusion"/>
</dbReference>
<dbReference type="VEuPathDB" id="FungiDB:TAPDE_004946"/>
<dbReference type="Gene3D" id="3.90.1800.10">
    <property type="entry name" value="RNA polymerase alpha subunit dimerisation domain"/>
    <property type="match status" value="1"/>
</dbReference>
<comment type="subcellular location">
    <subcellularLocation>
        <location evidence="1">Nucleus</location>
        <location evidence="1">Nucleolus</location>
    </subcellularLocation>
</comment>
<dbReference type="Pfam" id="PF04563">
    <property type="entry name" value="RNA_pol_Rpb2_1"/>
    <property type="match status" value="1"/>
</dbReference>
<dbReference type="AlphaFoldDB" id="R4XFN0"/>
<dbReference type="GO" id="GO:0005730">
    <property type="term" value="C:nucleolus"/>
    <property type="evidence" value="ECO:0007669"/>
    <property type="project" value="UniProtKB-SubCell"/>
</dbReference>
<evidence type="ECO:0000256" key="5">
    <source>
        <dbReference type="ARBA" id="ARBA00022695"/>
    </source>
</evidence>
<dbReference type="Pfam" id="PF00562">
    <property type="entry name" value="RNA_pol_Rpb2_6"/>
    <property type="match status" value="1"/>
</dbReference>
<name>R4XFN0_TAPDE</name>
<dbReference type="InterPro" id="IPR037034">
    <property type="entry name" value="RNA_pol_Rpb2_2_sf"/>
</dbReference>
<dbReference type="OrthoDB" id="10248617at2759"/>
<dbReference type="STRING" id="1097556.R4XFN0"/>
<evidence type="ECO:0000256" key="3">
    <source>
        <dbReference type="ARBA" id="ARBA00022478"/>
    </source>
</evidence>
<comment type="similarity">
    <text evidence="2 12">Belongs to the RNA polymerase beta chain family.</text>
</comment>
<dbReference type="Pfam" id="PF06883">
    <property type="entry name" value="RNA_pol_Rpa2_4"/>
    <property type="match status" value="1"/>
</dbReference>
<dbReference type="PANTHER" id="PTHR20856">
    <property type="entry name" value="DNA-DIRECTED RNA POLYMERASE I SUBUNIT 2"/>
    <property type="match status" value="1"/>
</dbReference>
<dbReference type="SUPFAM" id="SSF64484">
    <property type="entry name" value="beta and beta-prime subunits of DNA dependent RNA-polymerase"/>
    <property type="match status" value="1"/>
</dbReference>
<evidence type="ECO:0000256" key="7">
    <source>
        <dbReference type="ARBA" id="ARBA00022771"/>
    </source>
</evidence>
<evidence type="ECO:0000259" key="17">
    <source>
        <dbReference type="Pfam" id="PF04563"/>
    </source>
</evidence>
<dbReference type="Gene3D" id="2.40.270.10">
    <property type="entry name" value="DNA-directed RNA polymerase, subunit 2, domain 6"/>
    <property type="match status" value="1"/>
</dbReference>
<evidence type="ECO:0000256" key="2">
    <source>
        <dbReference type="ARBA" id="ARBA00006835"/>
    </source>
</evidence>
<gene>
    <name evidence="20" type="ORF">TAPDE_004946</name>
</gene>
<feature type="domain" description="DNA-directed RNA polymerase subunit 2 hybrid-binding" evidence="14">
    <location>
        <begin position="718"/>
        <end position="1082"/>
    </location>
</feature>
<keyword evidence="3 13" id="KW-0240">DNA-directed RNA polymerase</keyword>
<dbReference type="Gene3D" id="3.90.1110.10">
    <property type="entry name" value="RNA polymerase Rpb2, domain 2"/>
    <property type="match status" value="1"/>
</dbReference>
<dbReference type="GO" id="GO:0032549">
    <property type="term" value="F:ribonucleoside binding"/>
    <property type="evidence" value="ECO:0007669"/>
    <property type="project" value="InterPro"/>
</dbReference>
<dbReference type="InterPro" id="IPR007121">
    <property type="entry name" value="RNA_pol_bsu_CS"/>
</dbReference>
<feature type="domain" description="RNA polymerase Rpb2" evidence="15">
    <location>
        <begin position="1084"/>
        <end position="1202"/>
    </location>
</feature>
<keyword evidence="21" id="KW-1185">Reference proteome</keyword>
<dbReference type="CDD" id="cd00653">
    <property type="entry name" value="RNA_pol_B_RPB2"/>
    <property type="match status" value="1"/>
</dbReference>
<evidence type="ECO:0000256" key="4">
    <source>
        <dbReference type="ARBA" id="ARBA00022679"/>
    </source>
</evidence>
<dbReference type="InterPro" id="IPR037033">
    <property type="entry name" value="DNA-dir_RNAP_su2_hyb_sf"/>
</dbReference>
<evidence type="ECO:0000256" key="12">
    <source>
        <dbReference type="RuleBase" id="RU000434"/>
    </source>
</evidence>
<dbReference type="InterPro" id="IPR015712">
    <property type="entry name" value="DNA-dir_RNA_pol_su2"/>
</dbReference>
<keyword evidence="5 13" id="KW-0548">Nucleotidyltransferase</keyword>
<dbReference type="GO" id="GO:0006362">
    <property type="term" value="P:transcription elongation by RNA polymerase I"/>
    <property type="evidence" value="ECO:0007669"/>
    <property type="project" value="UniProtKB-ARBA"/>
</dbReference>
<dbReference type="GO" id="GO:0000428">
    <property type="term" value="C:DNA-directed RNA polymerase complex"/>
    <property type="evidence" value="ECO:0007669"/>
    <property type="project" value="UniProtKB-KW"/>
</dbReference>
<keyword evidence="7" id="KW-0863">Zinc-finger</keyword>
<dbReference type="Proteomes" id="UP000013776">
    <property type="component" value="Unassembled WGS sequence"/>
</dbReference>
<dbReference type="InterPro" id="IPR007120">
    <property type="entry name" value="DNA-dir_RNAP_su2_dom"/>
</dbReference>
<dbReference type="eggNOG" id="KOG0216">
    <property type="taxonomic scope" value="Eukaryota"/>
</dbReference>
<dbReference type="Gene3D" id="3.90.1100.10">
    <property type="match status" value="2"/>
</dbReference>
<feature type="domain" description="RNA polymerase Rpb2" evidence="16">
    <location>
        <begin position="200"/>
        <end position="388"/>
    </location>
</feature>
<keyword evidence="8" id="KW-0862">Zinc</keyword>
<dbReference type="InterPro" id="IPR007642">
    <property type="entry name" value="RNA_pol_Rpb2_2"/>
</dbReference>
<evidence type="ECO:0000256" key="8">
    <source>
        <dbReference type="ARBA" id="ARBA00022833"/>
    </source>
</evidence>
<dbReference type="InterPro" id="IPR007641">
    <property type="entry name" value="RNA_pol_Rpb2_7"/>
</dbReference>
<evidence type="ECO:0000259" key="15">
    <source>
        <dbReference type="Pfam" id="PF04560"/>
    </source>
</evidence>
<dbReference type="GO" id="GO:0003677">
    <property type="term" value="F:DNA binding"/>
    <property type="evidence" value="ECO:0007669"/>
    <property type="project" value="InterPro"/>
</dbReference>
<evidence type="ECO:0000259" key="14">
    <source>
        <dbReference type="Pfam" id="PF00562"/>
    </source>
</evidence>
<accession>R4XFN0</accession>
<sequence length="1205" mass="135083">MGSAHDALNRPKTNFNTLKRQKLFTNPPKDKSAYPELMKATRPHIESFNALFEGGLLDLACKDIGHVVVFDKKDDSKNGGLGNKITLRIEDVSCAMPEIDRRDKHSLNRKILPTEARERLITYRSRMYFQLKYRVNDERQWESHTVEAGQLPVMVKSSRCHLHDLSPYDLMVAKEETEEMGGYFIVNGNEKLIRMLILPRRNHVIALIRNSFQNRGGSYTEFGTQIRCVRPDQTSQTNTVHYLSDGNCILRFSWQKNEYLVPAVMVLKALMSSSDRDLFDAIIGSDTKNTFLTDRVELLLRSFKQYSLHNQESTLEYLGAKFRIVMGAPEDETDVAVGRRVLDRIVLVHLKDNKDKFRLLIFMIRKLYSLVAGDCSPDNPDSPAHQEIMLGGFLYGQIIKEKLEDVLKGIKAQINIDLRRPTTSAGVDFVKKTYLTKTVAKVNSDIGSKLAYFLSTGNLVSNTGLDLQQTTGYVVVAEKLNFYRYLSHFRMVHRGSFFAELKTTTVRKLLPEAWGFLCPVHTPDGSPCGLLNHLAHKCEIVTSAITAKDTSRLTDLLLAMGIDDAQSVSGGGANRSTVQLDGRIIGSCTHKLAAAIAKDLRKWKVTRKIKSKELEAKDNFDQLQNYHIPLDLEIGLVPPSKGGQYPGIYIFGGIARMMRPVKYLHKVDASGQQKKRKDEDCVGSFEQVYMDIACMPDEIIDKVTTHIEHAPTNMLSIVANLTPFSDFNQSPRNMYQCQMGKQTMGTPATALRHRTDNKLYRIQTGQTPIVRPALHDTYGIDNFPNGTNAIVAVISYTGYDMEDAMILNKSSHERGFGYGTIYKSEKVDLKDKMRKGESNHLHFGFGNFPRPRRCETHLDDDGFAFIGAKLTDGDPMAAYYDDITGKCTVVEYHGSETAIVDEVRILGNDAGDSECQKVQYQLRVTRSPIIGDKFSSRHGQKGVCSQKWPSIDMPFSESGMQPDVIINPHAFPSRMTIGMFVESIAGKAGALRGHAQDATPFTYTEQATAADFFGEQLAQQGFNYHGNEPMYSGVTGQEFKADIYIGCVYYQRLRHMVSDKVQVRTTGPVNPLTHQPVKGRKRGGGIRFGEMERDSIIAHGTAFILQDRLNNCSDYDLSWVCRTCGSILSILQVTAAEDGESSAKCLNCAKKANGLEYGDEVWQLNDRKYTGGDHVAKVAIPFVFRYLSAELAAMNIKMSLSTKTS</sequence>